<dbReference type="Proteomes" id="UP001196870">
    <property type="component" value="Unassembled WGS sequence"/>
</dbReference>
<evidence type="ECO:0000313" key="2">
    <source>
        <dbReference type="Proteomes" id="UP001196870"/>
    </source>
</evidence>
<name>A0ABS5EWN6_9PROT</name>
<reference evidence="2" key="1">
    <citation type="journal article" date="2021" name="Syst. Appl. Microbiol.">
        <title>Roseomonas hellenica sp. nov., isolated from roots of wild-growing Alkanna tinctoria.</title>
        <authorList>
            <person name="Rat A."/>
            <person name="Naranjo H.D."/>
            <person name="Lebbe L."/>
            <person name="Cnockaert M."/>
            <person name="Krigas N."/>
            <person name="Grigoriadou K."/>
            <person name="Maloupa E."/>
            <person name="Willems A."/>
        </authorList>
    </citation>
    <scope>NUCLEOTIDE SEQUENCE [LARGE SCALE GENOMIC DNA]</scope>
    <source>
        <strain evidence="2">LMG 31523</strain>
    </source>
</reference>
<dbReference type="RefSeq" id="WP_211852373.1">
    <property type="nucleotide sequence ID" value="NZ_JAAGBB010000010.1"/>
</dbReference>
<evidence type="ECO:0008006" key="3">
    <source>
        <dbReference type="Google" id="ProtNLM"/>
    </source>
</evidence>
<dbReference type="EMBL" id="JAAGBB010000010">
    <property type="protein sequence ID" value="MBR0664707.1"/>
    <property type="molecule type" value="Genomic_DNA"/>
</dbReference>
<gene>
    <name evidence="1" type="ORF">GXW71_10120</name>
</gene>
<comment type="caution">
    <text evidence="1">The sequence shown here is derived from an EMBL/GenBank/DDBJ whole genome shotgun (WGS) entry which is preliminary data.</text>
</comment>
<protein>
    <recommendedName>
        <fullName evidence="3">WXG100 family type VII secretion target</fullName>
    </recommendedName>
</protein>
<evidence type="ECO:0000313" key="1">
    <source>
        <dbReference type="EMBL" id="MBR0664707.1"/>
    </source>
</evidence>
<accession>A0ABS5EWN6</accession>
<keyword evidence="2" id="KW-1185">Reference proteome</keyword>
<organism evidence="1 2">
    <name type="scientific">Plastoroseomonas hellenica</name>
    <dbReference type="NCBI Taxonomy" id="2687306"/>
    <lineage>
        <taxon>Bacteria</taxon>
        <taxon>Pseudomonadati</taxon>
        <taxon>Pseudomonadota</taxon>
        <taxon>Alphaproteobacteria</taxon>
        <taxon>Acetobacterales</taxon>
        <taxon>Acetobacteraceae</taxon>
        <taxon>Plastoroseomonas</taxon>
    </lineage>
</organism>
<sequence length="82" mass="8984">MEVKLTIERAAGATEVIQEHVGSALRILHENFDGRIVNGWGVYADPSNQRHHLRAAIEALTKAQAAMDATTWPTAVQYEGAE</sequence>
<proteinExistence type="predicted"/>